<sequence length="43" mass="4994">MKSGSVGRSSYRLRLLSVLEQTFAIEFLVVVPTFYFLRKNQVL</sequence>
<gene>
    <name evidence="2" type="ORF">LEP1GSC079_1482</name>
</gene>
<feature type="transmembrane region" description="Helical" evidence="1">
    <location>
        <begin position="15"/>
        <end position="37"/>
    </location>
</feature>
<name>A0A0F6I7G3_LEPIR</name>
<evidence type="ECO:0000313" key="2">
    <source>
        <dbReference type="EMBL" id="EMJ33988.1"/>
    </source>
</evidence>
<evidence type="ECO:0000256" key="1">
    <source>
        <dbReference type="SAM" id="Phobius"/>
    </source>
</evidence>
<reference evidence="2 3" key="1">
    <citation type="submission" date="2013-01" db="EMBL/GenBank/DDBJ databases">
        <authorList>
            <person name="Harkins D.M."/>
            <person name="Durkin A.S."/>
            <person name="Brinkac L.M."/>
            <person name="Haft D.H."/>
            <person name="Selengut J.D."/>
            <person name="Sanka R."/>
            <person name="DePew J."/>
            <person name="Purushe J."/>
            <person name="Peacock S.J."/>
            <person name="Thaipadungpanit J."/>
            <person name="Wuthiekanun V.W."/>
            <person name="Day N.P."/>
            <person name="Vinetz J.M."/>
            <person name="Sutton G.G."/>
            <person name="Nierman W.C."/>
            <person name="Fouts D.E."/>
        </authorList>
    </citation>
    <scope>NUCLEOTIDE SEQUENCE [LARGE SCALE GENOMIC DNA]</scope>
    <source>
        <strain evidence="2 3">FPW1039</strain>
    </source>
</reference>
<keyword evidence="1" id="KW-0812">Transmembrane</keyword>
<protein>
    <submittedName>
        <fullName evidence="2">Uncharacterized protein</fullName>
    </submittedName>
</protein>
<keyword evidence="1" id="KW-1133">Transmembrane helix</keyword>
<evidence type="ECO:0000313" key="3">
    <source>
        <dbReference type="Proteomes" id="UP000012164"/>
    </source>
</evidence>
<dbReference type="Proteomes" id="UP000012164">
    <property type="component" value="Unassembled WGS sequence"/>
</dbReference>
<proteinExistence type="predicted"/>
<comment type="caution">
    <text evidence="2">The sequence shown here is derived from an EMBL/GenBank/DDBJ whole genome shotgun (WGS) entry which is preliminary data.</text>
</comment>
<accession>A0A0F6I7G3</accession>
<dbReference type="AlphaFoldDB" id="A0A0F6I7G3"/>
<organism evidence="2 3">
    <name type="scientific">Leptospira interrogans str. FPW1039</name>
    <dbReference type="NCBI Taxonomy" id="1193040"/>
    <lineage>
        <taxon>Bacteria</taxon>
        <taxon>Pseudomonadati</taxon>
        <taxon>Spirochaetota</taxon>
        <taxon>Spirochaetia</taxon>
        <taxon>Leptospirales</taxon>
        <taxon>Leptospiraceae</taxon>
        <taxon>Leptospira</taxon>
    </lineage>
</organism>
<keyword evidence="1" id="KW-0472">Membrane</keyword>
<dbReference type="EMBL" id="AKWR02000258">
    <property type="protein sequence ID" value="EMJ33988.1"/>
    <property type="molecule type" value="Genomic_DNA"/>
</dbReference>